<keyword evidence="2" id="KW-1185">Reference proteome</keyword>
<accession>A0A284RFS9</accession>
<dbReference type="OrthoDB" id="10475066at2759"/>
<dbReference type="EMBL" id="FUEG01000008">
    <property type="protein sequence ID" value="SJL07609.1"/>
    <property type="molecule type" value="Genomic_DNA"/>
</dbReference>
<reference evidence="2" key="1">
    <citation type="journal article" date="2017" name="Nat. Ecol. Evol.">
        <title>Genome expansion and lineage-specific genetic innovations in the forest pathogenic fungi Armillaria.</title>
        <authorList>
            <person name="Sipos G."/>
            <person name="Prasanna A.N."/>
            <person name="Walter M.C."/>
            <person name="O'Connor E."/>
            <person name="Balint B."/>
            <person name="Krizsan K."/>
            <person name="Kiss B."/>
            <person name="Hess J."/>
            <person name="Varga T."/>
            <person name="Slot J."/>
            <person name="Riley R."/>
            <person name="Boka B."/>
            <person name="Rigling D."/>
            <person name="Barry K."/>
            <person name="Lee J."/>
            <person name="Mihaltcheva S."/>
            <person name="LaButti K."/>
            <person name="Lipzen A."/>
            <person name="Waldron R."/>
            <person name="Moloney N.M."/>
            <person name="Sperisen C."/>
            <person name="Kredics L."/>
            <person name="Vagvoelgyi C."/>
            <person name="Patrignani A."/>
            <person name="Fitzpatrick D."/>
            <person name="Nagy I."/>
            <person name="Doyle S."/>
            <person name="Anderson J.B."/>
            <person name="Grigoriev I.V."/>
            <person name="Gueldener U."/>
            <person name="Muensterkoetter M."/>
            <person name="Nagy L.G."/>
        </authorList>
    </citation>
    <scope>NUCLEOTIDE SEQUENCE [LARGE SCALE GENOMIC DNA]</scope>
    <source>
        <strain evidence="2">C18/9</strain>
    </source>
</reference>
<proteinExistence type="predicted"/>
<dbReference type="AlphaFoldDB" id="A0A284RFS9"/>
<sequence length="67" mass="7284">MAFEDILCYGTTVDVQRGRPDSSQKLGKAWALQVGILLNGHCPLLSVSSSWMTAFHVTPSSGLRVSY</sequence>
<dbReference type="Proteomes" id="UP000219338">
    <property type="component" value="Unassembled WGS sequence"/>
</dbReference>
<organism evidence="1 2">
    <name type="scientific">Armillaria ostoyae</name>
    <name type="common">Armillaria root rot fungus</name>
    <dbReference type="NCBI Taxonomy" id="47428"/>
    <lineage>
        <taxon>Eukaryota</taxon>
        <taxon>Fungi</taxon>
        <taxon>Dikarya</taxon>
        <taxon>Basidiomycota</taxon>
        <taxon>Agaricomycotina</taxon>
        <taxon>Agaricomycetes</taxon>
        <taxon>Agaricomycetidae</taxon>
        <taxon>Agaricales</taxon>
        <taxon>Marasmiineae</taxon>
        <taxon>Physalacriaceae</taxon>
        <taxon>Armillaria</taxon>
    </lineage>
</organism>
<name>A0A284RFS9_ARMOS</name>
<gene>
    <name evidence="1" type="ORF">ARMOST_10959</name>
</gene>
<evidence type="ECO:0000313" key="2">
    <source>
        <dbReference type="Proteomes" id="UP000219338"/>
    </source>
</evidence>
<evidence type="ECO:0000313" key="1">
    <source>
        <dbReference type="EMBL" id="SJL07609.1"/>
    </source>
</evidence>
<protein>
    <submittedName>
        <fullName evidence="1">Uncharacterized protein</fullName>
    </submittedName>
</protein>